<feature type="non-terminal residue" evidence="1">
    <location>
        <position position="1"/>
    </location>
</feature>
<proteinExistence type="predicted"/>
<keyword evidence="2" id="KW-1185">Reference proteome</keyword>
<dbReference type="Proteomes" id="UP000265520">
    <property type="component" value="Unassembled WGS sequence"/>
</dbReference>
<organism evidence="1 2">
    <name type="scientific">Trifolium medium</name>
    <dbReference type="NCBI Taxonomy" id="97028"/>
    <lineage>
        <taxon>Eukaryota</taxon>
        <taxon>Viridiplantae</taxon>
        <taxon>Streptophyta</taxon>
        <taxon>Embryophyta</taxon>
        <taxon>Tracheophyta</taxon>
        <taxon>Spermatophyta</taxon>
        <taxon>Magnoliopsida</taxon>
        <taxon>eudicotyledons</taxon>
        <taxon>Gunneridae</taxon>
        <taxon>Pentapetalae</taxon>
        <taxon>rosids</taxon>
        <taxon>fabids</taxon>
        <taxon>Fabales</taxon>
        <taxon>Fabaceae</taxon>
        <taxon>Papilionoideae</taxon>
        <taxon>50 kb inversion clade</taxon>
        <taxon>NPAAA clade</taxon>
        <taxon>Hologalegina</taxon>
        <taxon>IRL clade</taxon>
        <taxon>Trifolieae</taxon>
        <taxon>Trifolium</taxon>
    </lineage>
</organism>
<name>A0A392TT16_9FABA</name>
<protein>
    <submittedName>
        <fullName evidence="1">Uncharacterized protein</fullName>
    </submittedName>
</protein>
<evidence type="ECO:0000313" key="1">
    <source>
        <dbReference type="EMBL" id="MCI62985.1"/>
    </source>
</evidence>
<comment type="caution">
    <text evidence="1">The sequence shown here is derived from an EMBL/GenBank/DDBJ whole genome shotgun (WGS) entry which is preliminary data.</text>
</comment>
<evidence type="ECO:0000313" key="2">
    <source>
        <dbReference type="Proteomes" id="UP000265520"/>
    </source>
</evidence>
<dbReference type="AlphaFoldDB" id="A0A392TT16"/>
<sequence>LLQLLPVGFKEKLELKLSKENCWIGMRLSDS</sequence>
<accession>A0A392TT16</accession>
<reference evidence="1 2" key="1">
    <citation type="journal article" date="2018" name="Front. Plant Sci.">
        <title>Red Clover (Trifolium pratense) and Zigzag Clover (T. medium) - A Picture of Genomic Similarities and Differences.</title>
        <authorList>
            <person name="Dluhosova J."/>
            <person name="Istvanek J."/>
            <person name="Nedelnik J."/>
            <person name="Repkova J."/>
        </authorList>
    </citation>
    <scope>NUCLEOTIDE SEQUENCE [LARGE SCALE GENOMIC DNA]</scope>
    <source>
        <strain evidence="2">cv. 10/8</strain>
        <tissue evidence="1">Leaf</tissue>
    </source>
</reference>
<dbReference type="EMBL" id="LXQA010628958">
    <property type="protein sequence ID" value="MCI62985.1"/>
    <property type="molecule type" value="Genomic_DNA"/>
</dbReference>